<accession>A0A840TWM5</accession>
<dbReference type="Gene3D" id="3.40.50.1820">
    <property type="entry name" value="alpha/beta hydrolase"/>
    <property type="match status" value="1"/>
</dbReference>
<dbReference type="EMBL" id="JACHGF010000007">
    <property type="protein sequence ID" value="MBB5285992.1"/>
    <property type="molecule type" value="Genomic_DNA"/>
</dbReference>
<reference evidence="1 2" key="1">
    <citation type="submission" date="2020-08" db="EMBL/GenBank/DDBJ databases">
        <title>Genomic Encyclopedia of Type Strains, Phase IV (KMG-IV): sequencing the most valuable type-strain genomes for metagenomic binning, comparative biology and taxonomic classification.</title>
        <authorList>
            <person name="Goeker M."/>
        </authorList>
    </citation>
    <scope>NUCLEOTIDE SEQUENCE [LARGE SCALE GENOMIC DNA]</scope>
    <source>
        <strain evidence="1 2">DSM 105074</strain>
    </source>
</reference>
<gene>
    <name evidence="1" type="ORF">HNQ92_004152</name>
</gene>
<dbReference type="InterPro" id="IPR050583">
    <property type="entry name" value="Mycobacterial_A85_antigen"/>
</dbReference>
<comment type="caution">
    <text evidence="1">The sequence shown here is derived from an EMBL/GenBank/DDBJ whole genome shotgun (WGS) entry which is preliminary data.</text>
</comment>
<protein>
    <submittedName>
        <fullName evidence="1">Putative alpha/beta superfamily hydrolase</fullName>
    </submittedName>
</protein>
<keyword evidence="1" id="KW-0378">Hydrolase</keyword>
<dbReference type="Proteomes" id="UP000557307">
    <property type="component" value="Unassembled WGS sequence"/>
</dbReference>
<proteinExistence type="predicted"/>
<dbReference type="GO" id="GO:0016787">
    <property type="term" value="F:hydrolase activity"/>
    <property type="evidence" value="ECO:0007669"/>
    <property type="project" value="UniProtKB-KW"/>
</dbReference>
<dbReference type="AlphaFoldDB" id="A0A840TWM5"/>
<dbReference type="PANTHER" id="PTHR48098">
    <property type="entry name" value="ENTEROCHELIN ESTERASE-RELATED"/>
    <property type="match status" value="1"/>
</dbReference>
<dbReference type="RefSeq" id="WP_184176667.1">
    <property type="nucleotide sequence ID" value="NZ_JACHGF010000007.1"/>
</dbReference>
<sequence>MSALTPTLTETLRLELTTPIDDERPVYISGNFCAWDPEPEPYRMQRIAAGRYVFNFPDDQELPDPIEYKYTRGGWDQAELQTNGYGVPNRTARKQKGWVHDYVPRWAVKPPEGEEVSMMPQVETLSELFTTPQFPRPRRVHVLLPYDYNHHPGRRYPVLYLTDGQNLFGEGSSFGNWGIDKQLAVLAEKGKADVIIVAIEHGEDERMRELSPYDNARLGKGEGAHFLRFIINVLKPKVDSLYRTLPDRLHTGLGGSSLGGLLSVYAALMYPHVFGKLMIFSPSLWLSERVFFDAIHFFEPYATRMYLYGGGEEGGQMVPKLKQLRETIKGQGFGYDRVEIKLSVDPKGEHSEERWGEEFPKALEWLFD</sequence>
<dbReference type="Pfam" id="PF00756">
    <property type="entry name" value="Esterase"/>
    <property type="match status" value="1"/>
</dbReference>
<dbReference type="PANTHER" id="PTHR48098:SF6">
    <property type="entry name" value="FERRI-BACILLIBACTIN ESTERASE BESA"/>
    <property type="match status" value="1"/>
</dbReference>
<name>A0A840TWM5_9BACT</name>
<evidence type="ECO:0000313" key="1">
    <source>
        <dbReference type="EMBL" id="MBB5285992.1"/>
    </source>
</evidence>
<evidence type="ECO:0000313" key="2">
    <source>
        <dbReference type="Proteomes" id="UP000557307"/>
    </source>
</evidence>
<dbReference type="SUPFAM" id="SSF53474">
    <property type="entry name" value="alpha/beta-Hydrolases"/>
    <property type="match status" value="1"/>
</dbReference>
<organism evidence="1 2">
    <name type="scientific">Rhabdobacter roseus</name>
    <dbReference type="NCBI Taxonomy" id="1655419"/>
    <lineage>
        <taxon>Bacteria</taxon>
        <taxon>Pseudomonadati</taxon>
        <taxon>Bacteroidota</taxon>
        <taxon>Cytophagia</taxon>
        <taxon>Cytophagales</taxon>
        <taxon>Cytophagaceae</taxon>
        <taxon>Rhabdobacter</taxon>
    </lineage>
</organism>
<dbReference type="InterPro" id="IPR000801">
    <property type="entry name" value="Esterase-like"/>
</dbReference>
<dbReference type="InterPro" id="IPR029058">
    <property type="entry name" value="AB_hydrolase_fold"/>
</dbReference>
<keyword evidence="2" id="KW-1185">Reference proteome</keyword>